<evidence type="ECO:0000313" key="6">
    <source>
        <dbReference type="Proteomes" id="UP000261186"/>
    </source>
</evidence>
<dbReference type="EMBL" id="QSAR01000015">
    <property type="protein sequence ID" value="RGW63234.1"/>
    <property type="molecule type" value="Genomic_DNA"/>
</dbReference>
<evidence type="ECO:0000313" key="8">
    <source>
        <dbReference type="Proteomes" id="UP000451234"/>
    </source>
</evidence>
<dbReference type="Pfam" id="PF12957">
    <property type="entry name" value="DUF3846"/>
    <property type="match status" value="1"/>
</dbReference>
<organism evidence="2 9">
    <name type="scientific">Bifidobacterium longum</name>
    <dbReference type="NCBI Taxonomy" id="216816"/>
    <lineage>
        <taxon>Bacteria</taxon>
        <taxon>Bacillati</taxon>
        <taxon>Actinomycetota</taxon>
        <taxon>Actinomycetes</taxon>
        <taxon>Bifidobacteriales</taxon>
        <taxon>Bifidobacteriaceae</taxon>
        <taxon>Bifidobacterium</taxon>
    </lineage>
</organism>
<evidence type="ECO:0000259" key="1">
    <source>
        <dbReference type="Pfam" id="PF12957"/>
    </source>
</evidence>
<dbReference type="AlphaFoldDB" id="A0A133LA34"/>
<dbReference type="InterPro" id="IPR024559">
    <property type="entry name" value="DUF3846"/>
</dbReference>
<dbReference type="Proteomes" id="UP000265775">
    <property type="component" value="Unassembled WGS sequence"/>
</dbReference>
<evidence type="ECO:0000313" key="7">
    <source>
        <dbReference type="Proteomes" id="UP000265775"/>
    </source>
</evidence>
<reference evidence="6 7" key="1">
    <citation type="submission" date="2018-08" db="EMBL/GenBank/DDBJ databases">
        <title>A genome reference for cultivated species of the human gut microbiota.</title>
        <authorList>
            <person name="Zou Y."/>
            <person name="Xue W."/>
            <person name="Luo G."/>
        </authorList>
    </citation>
    <scope>NUCLEOTIDE SEQUENCE [LARGE SCALE GENOMIC DNA]</scope>
    <source>
        <strain evidence="5 7">AF11-12</strain>
        <strain evidence="4 6">TF08-4AC</strain>
    </source>
</reference>
<dbReference type="Proteomes" id="UP000451234">
    <property type="component" value="Unassembled WGS sequence"/>
</dbReference>
<comment type="caution">
    <text evidence="2">The sequence shown here is derived from an EMBL/GenBank/DDBJ whole genome shotgun (WGS) entry which is preliminary data.</text>
</comment>
<dbReference type="Proteomes" id="UP000261186">
    <property type="component" value="Unassembled WGS sequence"/>
</dbReference>
<reference evidence="8 9" key="2">
    <citation type="journal article" date="2019" name="Nat. Med.">
        <title>A library of human gut bacterial isolates paired with longitudinal multiomics data enables mechanistic microbiome research.</title>
        <authorList>
            <person name="Poyet M."/>
            <person name="Groussin M."/>
            <person name="Gibbons S.M."/>
            <person name="Avila-Pacheco J."/>
            <person name="Jiang X."/>
            <person name="Kearney S.M."/>
            <person name="Perrotta A.R."/>
            <person name="Berdy B."/>
            <person name="Zhao S."/>
            <person name="Lieberman T.D."/>
            <person name="Swanson P.K."/>
            <person name="Smith M."/>
            <person name="Roesemann S."/>
            <person name="Alexander J.E."/>
            <person name="Rich S.A."/>
            <person name="Livny J."/>
            <person name="Vlamakis H."/>
            <person name="Clish C."/>
            <person name="Bullock K."/>
            <person name="Deik A."/>
            <person name="Scott J."/>
            <person name="Pierce K.A."/>
            <person name="Xavier R.J."/>
            <person name="Alm E.J."/>
        </authorList>
    </citation>
    <scope>NUCLEOTIDE SEQUENCE [LARGE SCALE GENOMIC DNA]</scope>
    <source>
        <strain evidence="2 9">BIOML-A118</strain>
        <strain evidence="3 8">BIOML-A75</strain>
    </source>
</reference>
<evidence type="ECO:0000313" key="5">
    <source>
        <dbReference type="EMBL" id="RGW63234.1"/>
    </source>
</evidence>
<evidence type="ECO:0000313" key="9">
    <source>
        <dbReference type="Proteomes" id="UP000460333"/>
    </source>
</evidence>
<proteinExistence type="predicted"/>
<gene>
    <name evidence="5" type="ORF">DWV59_10310</name>
    <name evidence="4" type="ORF">DXC85_09375</name>
    <name evidence="3" type="ORF">GBB65_10605</name>
    <name evidence="2" type="ORF">GBC43_09240</name>
</gene>
<accession>A0A133LA34</accession>
<dbReference type="EMBL" id="QSRH01000011">
    <property type="protein sequence ID" value="RGL01760.1"/>
    <property type="molecule type" value="Genomic_DNA"/>
</dbReference>
<evidence type="ECO:0000313" key="3">
    <source>
        <dbReference type="EMBL" id="KAB7320978.1"/>
    </source>
</evidence>
<dbReference type="EMBL" id="WDRV01000021">
    <property type="protein sequence ID" value="KAB7320978.1"/>
    <property type="molecule type" value="Genomic_DNA"/>
</dbReference>
<name>A0A133LA34_BIFLN</name>
<dbReference type="RefSeq" id="WP_007051956.1">
    <property type="nucleotide sequence ID" value="NZ_AP022868.1"/>
</dbReference>
<evidence type="ECO:0000313" key="2">
    <source>
        <dbReference type="EMBL" id="KAB7234658.1"/>
    </source>
</evidence>
<sequence>MDTIKTLVIEPLRRPELRDIDPSITAIGKTIGGYAEPLPLDRRTTLWCDEEGAIKNLKPNRTIRLSQDSRLADAGKPIIIRGTFVITGPHPQDGPLGLDDEQIGRYAAMFADPEAPCRLPDGKTFMIPVHPIG</sequence>
<dbReference type="EMBL" id="WDTJ01000016">
    <property type="protein sequence ID" value="KAB7234658.1"/>
    <property type="molecule type" value="Genomic_DNA"/>
</dbReference>
<dbReference type="Proteomes" id="UP000460333">
    <property type="component" value="Unassembled WGS sequence"/>
</dbReference>
<feature type="domain" description="DUF3846" evidence="1">
    <location>
        <begin position="4"/>
        <end position="110"/>
    </location>
</feature>
<evidence type="ECO:0000313" key="4">
    <source>
        <dbReference type="EMBL" id="RGL01760.1"/>
    </source>
</evidence>
<protein>
    <submittedName>
        <fullName evidence="2">DUF3846 domain-containing protein</fullName>
    </submittedName>
</protein>